<feature type="non-terminal residue" evidence="1">
    <location>
        <position position="264"/>
    </location>
</feature>
<dbReference type="EMBL" id="BARW01024088">
    <property type="protein sequence ID" value="GAI88722.1"/>
    <property type="molecule type" value="Genomic_DNA"/>
</dbReference>
<reference evidence="1" key="1">
    <citation type="journal article" date="2014" name="Front. Microbiol.">
        <title>High frequency of phylogenetically diverse reductive dehalogenase-homologous genes in deep subseafloor sedimentary metagenomes.</title>
        <authorList>
            <person name="Kawai M."/>
            <person name="Futagami T."/>
            <person name="Toyoda A."/>
            <person name="Takaki Y."/>
            <person name="Nishi S."/>
            <person name="Hori S."/>
            <person name="Arai W."/>
            <person name="Tsubouchi T."/>
            <person name="Morono Y."/>
            <person name="Uchiyama I."/>
            <person name="Ito T."/>
            <person name="Fujiyama A."/>
            <person name="Inagaki F."/>
            <person name="Takami H."/>
        </authorList>
    </citation>
    <scope>NUCLEOTIDE SEQUENCE</scope>
    <source>
        <strain evidence="1">Expedition CK06-06</strain>
    </source>
</reference>
<evidence type="ECO:0000313" key="1">
    <source>
        <dbReference type="EMBL" id="GAI88722.1"/>
    </source>
</evidence>
<dbReference type="AlphaFoldDB" id="X1S6P3"/>
<accession>X1S6P3</accession>
<name>X1S6P3_9ZZZZ</name>
<proteinExistence type="predicted"/>
<organism evidence="1">
    <name type="scientific">marine sediment metagenome</name>
    <dbReference type="NCBI Taxonomy" id="412755"/>
    <lineage>
        <taxon>unclassified sequences</taxon>
        <taxon>metagenomes</taxon>
        <taxon>ecological metagenomes</taxon>
    </lineage>
</organism>
<comment type="caution">
    <text evidence="1">The sequence shown here is derived from an EMBL/GenBank/DDBJ whole genome shotgun (WGS) entry which is preliminary data.</text>
</comment>
<feature type="non-terminal residue" evidence="1">
    <location>
        <position position="1"/>
    </location>
</feature>
<gene>
    <name evidence="1" type="ORF">S12H4_39793</name>
</gene>
<sequence>IIDSRNGVSGDDSGEEIANILGLETVSGLRTAYQASGLKAEKLFYFTGIPEDIYLYPMREHLRSTLLFSGVKGDTMWDRNPIGAAGTWSWDPGGATLQEFRLRMNFVQLPPAFFGWRHHKQLIEVSRSPELVPWTLWNEYDRPIPRRIVEQAGVPREMFGFSKKAVSVCIGIDKNCYIGEDDHYISPEFAQLLDDHYREFANPRLLTEMALANSMHSMIRRVHRIFYRLKKDVGPEIGSSKNSNILKSLNSQFLAIVEKHSDFR</sequence>
<protein>
    <submittedName>
        <fullName evidence="1">Uncharacterized protein</fullName>
    </submittedName>
</protein>